<feature type="region of interest" description="Disordered" evidence="5">
    <location>
        <begin position="1"/>
        <end position="46"/>
    </location>
</feature>
<feature type="binding site" evidence="4">
    <location>
        <position position="294"/>
    </location>
    <ligand>
        <name>Fe cation</name>
        <dbReference type="ChEBI" id="CHEBI:24875"/>
        <label>2</label>
    </ligand>
</feature>
<sequence length="415" mass="47331">MIDWDDFHEDDSAVAEQPQPAPAPQPAAQPAPEAPAAEVRDSAGAYQAAEQDRLTRARASLDELDVAAGLEELEMGAARIEVDDKQMINARADLNQLVPFKYEWAWQKYLDGSANHWMPQEVNMNADIALWKSADGLTDDERRIVERSLGYFSTADSLVANNLVLALYRLITNPECRQYLLRQAFEEAIHTHAYQYCVESLAMDEGEVFNMYREIPSVAAKSAWSLKHTQSLARPDFHTGTPETDQELLRNLVAFYCVTEGIFFYCGFSQILSMGRRNKMTGVAEQFQYILRDESMHLNFGVDMINQIKIENPHLWTPEFQDECTQMILEGTELEIAYARDSMPRGVLGMNAAIMEEYLHFICNRRLAQIGLKEQFPGAQNPFPWMSEIIDLRKEKNFFETRVTEYQVGGALSWD</sequence>
<comment type="caution">
    <text evidence="6">The sequence shown here is derived from an EMBL/GenBank/DDBJ whole genome shotgun (WGS) entry which is preliminary data.</text>
</comment>
<protein>
    <recommendedName>
        <fullName evidence="2">Ribonucleoside-diphosphate reductase subunit beta</fullName>
        <ecNumber evidence="2">1.17.4.1</ecNumber>
    </recommendedName>
</protein>
<evidence type="ECO:0000256" key="5">
    <source>
        <dbReference type="SAM" id="MobiDB-lite"/>
    </source>
</evidence>
<dbReference type="PANTHER" id="PTHR23409:SF18">
    <property type="entry name" value="RIBONUCLEOSIDE-DIPHOSPHATE REDUCTASE SUBUNIT M2"/>
    <property type="match status" value="1"/>
</dbReference>
<name>A0A1B8NXD2_HALEL</name>
<dbReference type="Proteomes" id="UP000092504">
    <property type="component" value="Unassembled WGS sequence"/>
</dbReference>
<dbReference type="RefSeq" id="WP_013333646.1">
    <property type="nucleotide sequence ID" value="NZ_CP087224.1"/>
</dbReference>
<comment type="cofactor">
    <cofactor evidence="2 4">
        <name>Fe cation</name>
        <dbReference type="ChEBI" id="CHEBI:24875"/>
    </cofactor>
    <text evidence="2 4">Binds 2 iron ions per subunit.</text>
</comment>
<feature type="binding site" evidence="4">
    <location>
        <position position="260"/>
    </location>
    <ligand>
        <name>Fe cation</name>
        <dbReference type="ChEBI" id="CHEBI:24875"/>
        <label>2</label>
    </ligand>
</feature>
<dbReference type="InterPro" id="IPR012348">
    <property type="entry name" value="RNR-like"/>
</dbReference>
<evidence type="ECO:0000256" key="1">
    <source>
        <dbReference type="ARBA" id="ARBA00009303"/>
    </source>
</evidence>
<dbReference type="NCBIfam" id="NF005550">
    <property type="entry name" value="PRK07209.1"/>
    <property type="match status" value="1"/>
</dbReference>
<comment type="catalytic activity">
    <reaction evidence="2">
        <text>a 2'-deoxyribonucleoside 5'-diphosphate + [thioredoxin]-disulfide + H2O = a ribonucleoside 5'-diphosphate + [thioredoxin]-dithiol</text>
        <dbReference type="Rhea" id="RHEA:23252"/>
        <dbReference type="Rhea" id="RHEA-COMP:10698"/>
        <dbReference type="Rhea" id="RHEA-COMP:10700"/>
        <dbReference type="ChEBI" id="CHEBI:15377"/>
        <dbReference type="ChEBI" id="CHEBI:29950"/>
        <dbReference type="ChEBI" id="CHEBI:50058"/>
        <dbReference type="ChEBI" id="CHEBI:57930"/>
        <dbReference type="ChEBI" id="CHEBI:73316"/>
        <dbReference type="EC" id="1.17.4.1"/>
    </reaction>
</comment>
<dbReference type="Pfam" id="PF00268">
    <property type="entry name" value="Ribonuc_red_sm"/>
    <property type="match status" value="1"/>
</dbReference>
<keyword evidence="2" id="KW-0215">Deoxyribonucleotide synthesis</keyword>
<dbReference type="GO" id="GO:0009263">
    <property type="term" value="P:deoxyribonucleotide biosynthetic process"/>
    <property type="evidence" value="ECO:0007669"/>
    <property type="project" value="UniProtKB-KW"/>
</dbReference>
<dbReference type="PANTHER" id="PTHR23409">
    <property type="entry name" value="RIBONUCLEOSIDE-DIPHOSPHATE REDUCTASE SMALL CHAIN"/>
    <property type="match status" value="1"/>
</dbReference>
<feature type="binding site" evidence="4">
    <location>
        <position position="297"/>
    </location>
    <ligand>
        <name>Fe cation</name>
        <dbReference type="ChEBI" id="CHEBI:24875"/>
        <label>2</label>
    </ligand>
</feature>
<feature type="binding site" evidence="4">
    <location>
        <position position="187"/>
    </location>
    <ligand>
        <name>Fe cation</name>
        <dbReference type="ChEBI" id="CHEBI:24875"/>
        <label>2</label>
    </ligand>
</feature>
<evidence type="ECO:0000256" key="3">
    <source>
        <dbReference type="PIRSR" id="PIRSR000355-1"/>
    </source>
</evidence>
<dbReference type="UniPathway" id="UPA00326"/>
<dbReference type="EC" id="1.17.4.1" evidence="2"/>
<dbReference type="PATRIC" id="fig|2746.7.peg.3827"/>
<dbReference type="GO" id="GO:0004748">
    <property type="term" value="F:ribonucleoside-diphosphate reductase activity, thioredoxin disulfide as acceptor"/>
    <property type="evidence" value="ECO:0007669"/>
    <property type="project" value="UniProtKB-EC"/>
</dbReference>
<keyword evidence="2 4" id="KW-0479">Metal-binding</keyword>
<dbReference type="SUPFAM" id="SSF47240">
    <property type="entry name" value="Ferritin-like"/>
    <property type="match status" value="1"/>
</dbReference>
<dbReference type="AlphaFoldDB" id="A0A1B8NXD2"/>
<dbReference type="OMA" id="SNPFPWM"/>
<organism evidence="6 7">
    <name type="scientific">Halomonas elongata</name>
    <dbReference type="NCBI Taxonomy" id="2746"/>
    <lineage>
        <taxon>Bacteria</taxon>
        <taxon>Pseudomonadati</taxon>
        <taxon>Pseudomonadota</taxon>
        <taxon>Gammaproteobacteria</taxon>
        <taxon>Oceanospirillales</taxon>
        <taxon>Halomonadaceae</taxon>
        <taxon>Halomonas</taxon>
    </lineage>
</organism>
<accession>A0A1B8NXD2</accession>
<reference evidence="6 7" key="1">
    <citation type="submission" date="2016-06" db="EMBL/GenBank/DDBJ databases">
        <title>Genome sequence of halotolerant plant growth promoting strain of Halomonas elongata HEK1 isolated from salterns of Rann of Kutch, Gujarat, India.</title>
        <authorList>
            <person name="Gaba S."/>
            <person name="Singh R.N."/>
            <person name="Abrol S."/>
            <person name="Kaushik R."/>
            <person name="Saxena A.K."/>
        </authorList>
    </citation>
    <scope>NUCLEOTIDE SEQUENCE [LARGE SCALE GENOMIC DNA]</scope>
    <source>
        <strain evidence="6 7">HEK1</strain>
    </source>
</reference>
<dbReference type="Gene3D" id="1.10.620.20">
    <property type="entry name" value="Ribonucleotide Reductase, subunit A"/>
    <property type="match status" value="1"/>
</dbReference>
<dbReference type="PIRSF" id="PIRSF000355">
    <property type="entry name" value="NrdB"/>
    <property type="match status" value="1"/>
</dbReference>
<dbReference type="EMBL" id="MAJD01000002">
    <property type="protein sequence ID" value="OBX34662.1"/>
    <property type="molecule type" value="Genomic_DNA"/>
</dbReference>
<gene>
    <name evidence="6" type="primary">nrdB</name>
    <name evidence="6" type="ORF">A8U91_03720</name>
</gene>
<proteinExistence type="inferred from homology"/>
<evidence type="ECO:0000256" key="2">
    <source>
        <dbReference type="PIRNR" id="PIRNR000355"/>
    </source>
</evidence>
<evidence type="ECO:0000313" key="7">
    <source>
        <dbReference type="Proteomes" id="UP000092504"/>
    </source>
</evidence>
<dbReference type="GeneID" id="91011291"/>
<evidence type="ECO:0000313" key="6">
    <source>
        <dbReference type="EMBL" id="OBX34662.1"/>
    </source>
</evidence>
<feature type="binding site" evidence="4">
    <location>
        <position position="190"/>
    </location>
    <ligand>
        <name>Fe cation</name>
        <dbReference type="ChEBI" id="CHEBI:24875"/>
        <label>1</label>
    </ligand>
</feature>
<feature type="compositionally biased region" description="Pro residues" evidence="5">
    <location>
        <begin position="19"/>
        <end position="33"/>
    </location>
</feature>
<comment type="similarity">
    <text evidence="1 2">Belongs to the ribonucleoside diphosphate reductase small chain family.</text>
</comment>
<keyword evidence="2 4" id="KW-0408">Iron</keyword>
<comment type="function">
    <text evidence="2">Provides the precursors necessary for DNA synthesis. Catalyzes the biosynthesis of deoxyribonucleotides from the corresponding ribonucleotides.</text>
</comment>
<feature type="compositionally biased region" description="Acidic residues" evidence="5">
    <location>
        <begin position="1"/>
        <end position="13"/>
    </location>
</feature>
<dbReference type="InterPro" id="IPR033909">
    <property type="entry name" value="RNR_small"/>
</dbReference>
<feature type="binding site" evidence="4">
    <location>
        <position position="156"/>
    </location>
    <ligand>
        <name>Fe cation</name>
        <dbReference type="ChEBI" id="CHEBI:24875"/>
        <label>1</label>
    </ligand>
</feature>
<evidence type="ECO:0000256" key="4">
    <source>
        <dbReference type="PIRSR" id="PIRSR000355-2"/>
    </source>
</evidence>
<dbReference type="InterPro" id="IPR000358">
    <property type="entry name" value="RNR_small_fam"/>
</dbReference>
<dbReference type="GO" id="GO:0046872">
    <property type="term" value="F:metal ion binding"/>
    <property type="evidence" value="ECO:0007669"/>
    <property type="project" value="UniProtKB-KW"/>
</dbReference>
<feature type="binding site" evidence="4">
    <location>
        <position position="187"/>
    </location>
    <ligand>
        <name>Fe cation</name>
        <dbReference type="ChEBI" id="CHEBI:24875"/>
        <label>1</label>
    </ligand>
</feature>
<dbReference type="NCBIfam" id="NF007186">
    <property type="entry name" value="PRK09614.1-5"/>
    <property type="match status" value="1"/>
</dbReference>
<dbReference type="CDD" id="cd01049">
    <property type="entry name" value="RNRR2"/>
    <property type="match status" value="1"/>
</dbReference>
<dbReference type="InterPro" id="IPR009078">
    <property type="entry name" value="Ferritin-like_SF"/>
</dbReference>
<keyword evidence="2 6" id="KW-0560">Oxidoreductase</keyword>
<feature type="active site" evidence="3">
    <location>
        <position position="194"/>
    </location>
</feature>